<keyword evidence="2" id="KW-0808">Transferase</keyword>
<reference evidence="2 3" key="1">
    <citation type="submission" date="2016-11" db="EMBL/GenBank/DDBJ databases">
        <authorList>
            <person name="Jaros S."/>
            <person name="Januszkiewicz K."/>
            <person name="Wedrychowicz H."/>
        </authorList>
    </citation>
    <scope>NUCLEOTIDE SEQUENCE [LARGE SCALE GENOMIC DNA]</scope>
    <source>
        <strain evidence="2 3">DSM 22330</strain>
    </source>
</reference>
<name>A0A1K2HFF0_9LACT</name>
<protein>
    <submittedName>
        <fullName evidence="2">Polysaccharide pyruvyl transferase</fullName>
    </submittedName>
</protein>
<accession>A0A1K2HFF0</accession>
<evidence type="ECO:0000313" key="3">
    <source>
        <dbReference type="Proteomes" id="UP000185655"/>
    </source>
</evidence>
<dbReference type="InterPro" id="IPR007345">
    <property type="entry name" value="Polysacch_pyruvyl_Trfase"/>
</dbReference>
<dbReference type="RefSeq" id="WP_072353620.1">
    <property type="nucleotide sequence ID" value="NZ_FPKS01000009.1"/>
</dbReference>
<gene>
    <name evidence="2" type="ORF">SAMN02746068_01564</name>
</gene>
<dbReference type="Proteomes" id="UP000185655">
    <property type="component" value="Unassembled WGS sequence"/>
</dbReference>
<feature type="domain" description="Polysaccharide pyruvyl transferase" evidence="1">
    <location>
        <begin position="14"/>
        <end position="307"/>
    </location>
</feature>
<sequence length="382" mass="44658">MLKIGITTFSRTHNYGSLLQSFALQQILLKKYHLDNEFINYSNQAQREMYALYSKPNSLKNVVKNLIVWKNKILIKQHFEDFEAFFKENLMSSNVDLHDGDIIPVDKYSLLVTGSDQVWNTDAYDFDEIYFLPFADELPKVAYACSLGGTNLLSKTDKINLYKKYLEDFEAISVRERNSQTWISQLTKEEVDIVADPTLLLDKKDYLDSFDDQPLIEGRYIYYYGFKYEHDMNMKVKELGEKLGLPVYCLDAKKYHLKMLRKYGFKISPHGGPKAFINLINHCEVSVTTSFHGTVFSAIFQKPFFYLRKPGIDAADDRASYLLEQLDLTSQDVPYSEIVARSEELFSIDYNHVQDKILKLQQHSFRYIDKNIVRLSKIRKFK</sequence>
<dbReference type="GO" id="GO:0016740">
    <property type="term" value="F:transferase activity"/>
    <property type="evidence" value="ECO:0007669"/>
    <property type="project" value="UniProtKB-KW"/>
</dbReference>
<proteinExistence type="predicted"/>
<dbReference type="Pfam" id="PF04230">
    <property type="entry name" value="PS_pyruv_trans"/>
    <property type="match status" value="1"/>
</dbReference>
<dbReference type="STRING" id="1122154.SAMN02746068_01564"/>
<organism evidence="2 3">
    <name type="scientific">Pseudolactococcus chungangensis CAU 28 = DSM 22330</name>
    <dbReference type="NCBI Taxonomy" id="1122154"/>
    <lineage>
        <taxon>Bacteria</taxon>
        <taxon>Bacillati</taxon>
        <taxon>Bacillota</taxon>
        <taxon>Bacilli</taxon>
        <taxon>Lactobacillales</taxon>
        <taxon>Streptococcaceae</taxon>
        <taxon>Pseudolactococcus</taxon>
    </lineage>
</organism>
<dbReference type="EMBL" id="FPKS01000009">
    <property type="protein sequence ID" value="SFZ75459.1"/>
    <property type="molecule type" value="Genomic_DNA"/>
</dbReference>
<dbReference type="OrthoDB" id="9799278at2"/>
<evidence type="ECO:0000259" key="1">
    <source>
        <dbReference type="Pfam" id="PF04230"/>
    </source>
</evidence>
<dbReference type="AlphaFoldDB" id="A0A1K2HFF0"/>
<evidence type="ECO:0000313" key="2">
    <source>
        <dbReference type="EMBL" id="SFZ75459.1"/>
    </source>
</evidence>